<dbReference type="EMBL" id="QLTA01000039">
    <property type="protein sequence ID" value="RAR77193.1"/>
    <property type="molecule type" value="Genomic_DNA"/>
</dbReference>
<comment type="caution">
    <text evidence="2">The sequence shown here is derived from an EMBL/GenBank/DDBJ whole genome shotgun (WGS) entry which is preliminary data.</text>
</comment>
<keyword evidence="2" id="KW-0489">Methyltransferase</keyword>
<dbReference type="Proteomes" id="UP000248856">
    <property type="component" value="Unassembled WGS sequence"/>
</dbReference>
<dbReference type="CDD" id="cd02440">
    <property type="entry name" value="AdoMet_MTases"/>
    <property type="match status" value="1"/>
</dbReference>
<dbReference type="Pfam" id="PF13649">
    <property type="entry name" value="Methyltransf_25"/>
    <property type="match status" value="1"/>
</dbReference>
<keyword evidence="3" id="KW-1185">Reference proteome</keyword>
<accession>A0A328YVL5</accession>
<dbReference type="AlphaFoldDB" id="A0A328YVL5"/>
<evidence type="ECO:0000313" key="2">
    <source>
        <dbReference type="EMBL" id="RAR77193.1"/>
    </source>
</evidence>
<name>A0A328YVL5_9BURK</name>
<proteinExistence type="predicted"/>
<organism evidence="2 3">
    <name type="scientific">Paracidovorax anthurii</name>
    <dbReference type="NCBI Taxonomy" id="78229"/>
    <lineage>
        <taxon>Bacteria</taxon>
        <taxon>Pseudomonadati</taxon>
        <taxon>Pseudomonadota</taxon>
        <taxon>Betaproteobacteria</taxon>
        <taxon>Burkholderiales</taxon>
        <taxon>Comamonadaceae</taxon>
        <taxon>Paracidovorax</taxon>
    </lineage>
</organism>
<gene>
    <name evidence="2" type="ORF">AX018_103936</name>
</gene>
<feature type="domain" description="Methyltransferase" evidence="1">
    <location>
        <begin position="62"/>
        <end position="152"/>
    </location>
</feature>
<dbReference type="SUPFAM" id="SSF53335">
    <property type="entry name" value="S-adenosyl-L-methionine-dependent methyltransferases"/>
    <property type="match status" value="1"/>
</dbReference>
<dbReference type="OrthoDB" id="6006151at2"/>
<dbReference type="PANTHER" id="PTHR43591">
    <property type="entry name" value="METHYLTRANSFERASE"/>
    <property type="match status" value="1"/>
</dbReference>
<dbReference type="Gene3D" id="3.40.50.150">
    <property type="entry name" value="Vaccinia Virus protein VP39"/>
    <property type="match status" value="1"/>
</dbReference>
<protein>
    <submittedName>
        <fullName evidence="2">Methyltransferase family protein</fullName>
    </submittedName>
</protein>
<dbReference type="InterPro" id="IPR029063">
    <property type="entry name" value="SAM-dependent_MTases_sf"/>
</dbReference>
<dbReference type="GO" id="GO:0008168">
    <property type="term" value="F:methyltransferase activity"/>
    <property type="evidence" value="ECO:0007669"/>
    <property type="project" value="UniProtKB-KW"/>
</dbReference>
<sequence>MTQLSAILEEQQKYYDDRAPEYDDWWYRRNAFDEGVEANARWHSEAAIVDEALQAADLGGDVLEFAGGTGIWSRKLLRTAKTLTIVDGSPQMLALNAAAGDPRVALVQADIFQWRADRVFDAVAFGFWISHVPRNLFDEFLSSVAVHLRQGGKFFFVDNCQRPEAVAPHVLGLSGELMTRKLVNGQTSTIVKNYYTSEEIAAACAKAGLTVEVHETPSLFQYGVGRRG</sequence>
<dbReference type="RefSeq" id="WP_013594555.1">
    <property type="nucleotide sequence ID" value="NZ_CBCSGC010000074.1"/>
</dbReference>
<keyword evidence="2" id="KW-0808">Transferase</keyword>
<dbReference type="GO" id="GO:0032259">
    <property type="term" value="P:methylation"/>
    <property type="evidence" value="ECO:0007669"/>
    <property type="project" value="UniProtKB-KW"/>
</dbReference>
<evidence type="ECO:0000313" key="3">
    <source>
        <dbReference type="Proteomes" id="UP000248856"/>
    </source>
</evidence>
<reference evidence="2 3" key="1">
    <citation type="submission" date="2018-06" db="EMBL/GenBank/DDBJ databases">
        <title>Genomic Encyclopedia of Archaeal and Bacterial Type Strains, Phase II (KMG-II): from individual species to whole genera.</title>
        <authorList>
            <person name="Goeker M."/>
        </authorList>
    </citation>
    <scope>NUCLEOTIDE SEQUENCE [LARGE SCALE GENOMIC DNA]</scope>
    <source>
        <strain evidence="2 3">CFPB 3232</strain>
    </source>
</reference>
<dbReference type="InterPro" id="IPR041698">
    <property type="entry name" value="Methyltransf_25"/>
</dbReference>
<dbReference type="GeneID" id="34239076"/>
<evidence type="ECO:0000259" key="1">
    <source>
        <dbReference type="Pfam" id="PF13649"/>
    </source>
</evidence>